<feature type="transmembrane region" description="Helical" evidence="1">
    <location>
        <begin position="101"/>
        <end position="121"/>
    </location>
</feature>
<sequence>MEPTPVKPIHPTLRRIALVAVLFMPMMAEAHPGHTGFALRDGFLHPWLGLDHLLAMLAVGLWARQGQGLSAGGNRRPLLLLPALFILAVALGAIAGERLGGSGVVESLIAASLIALGALLAAARGLPLAISITLVPAMGLVHGWAHGAEMPADAPMQAWFAGFLSATALLHLCGIGLASLAMRRDAALALRAGGVGLAAVGCGLLAGL</sequence>
<evidence type="ECO:0000256" key="1">
    <source>
        <dbReference type="SAM" id="Phobius"/>
    </source>
</evidence>
<evidence type="ECO:0000313" key="3">
    <source>
        <dbReference type="Proteomes" id="UP000238220"/>
    </source>
</evidence>
<accession>A0A2S5TK34</accession>
<feature type="transmembrane region" description="Helical" evidence="1">
    <location>
        <begin position="46"/>
        <end position="65"/>
    </location>
</feature>
<proteinExistence type="predicted"/>
<organism evidence="2 3">
    <name type="scientific">Solimonas fluminis</name>
    <dbReference type="NCBI Taxonomy" id="2086571"/>
    <lineage>
        <taxon>Bacteria</taxon>
        <taxon>Pseudomonadati</taxon>
        <taxon>Pseudomonadota</taxon>
        <taxon>Gammaproteobacteria</taxon>
        <taxon>Nevskiales</taxon>
        <taxon>Nevskiaceae</taxon>
        <taxon>Solimonas</taxon>
    </lineage>
</organism>
<dbReference type="PIRSF" id="PIRSF016919">
    <property type="entry name" value="HupE_UreJ"/>
    <property type="match status" value="1"/>
</dbReference>
<dbReference type="InterPro" id="IPR007038">
    <property type="entry name" value="HupE_UreJ"/>
</dbReference>
<evidence type="ECO:0000313" key="2">
    <source>
        <dbReference type="EMBL" id="PPE75335.1"/>
    </source>
</evidence>
<dbReference type="OrthoDB" id="9808192at2"/>
<evidence type="ECO:0008006" key="4">
    <source>
        <dbReference type="Google" id="ProtNLM"/>
    </source>
</evidence>
<protein>
    <recommendedName>
        <fullName evidence="4">Urease accessory protein UreJ</fullName>
    </recommendedName>
</protein>
<dbReference type="Pfam" id="PF04955">
    <property type="entry name" value="HupE_UreJ"/>
    <property type="match status" value="1"/>
</dbReference>
<feature type="transmembrane region" description="Helical" evidence="1">
    <location>
        <begin position="188"/>
        <end position="207"/>
    </location>
</feature>
<feature type="transmembrane region" description="Helical" evidence="1">
    <location>
        <begin position="128"/>
        <end position="146"/>
    </location>
</feature>
<feature type="transmembrane region" description="Helical" evidence="1">
    <location>
        <begin position="77"/>
        <end position="95"/>
    </location>
</feature>
<reference evidence="2 3" key="1">
    <citation type="submission" date="2018-02" db="EMBL/GenBank/DDBJ databases">
        <title>Genome sequencing of Solimonas sp. HR-BB.</title>
        <authorList>
            <person name="Lee Y."/>
            <person name="Jeon C.O."/>
        </authorList>
    </citation>
    <scope>NUCLEOTIDE SEQUENCE [LARGE SCALE GENOMIC DNA]</scope>
    <source>
        <strain evidence="2 3">HR-BB</strain>
    </source>
</reference>
<keyword evidence="3" id="KW-1185">Reference proteome</keyword>
<dbReference type="AlphaFoldDB" id="A0A2S5TK34"/>
<name>A0A2S5TK34_9GAMM</name>
<dbReference type="Proteomes" id="UP000238220">
    <property type="component" value="Unassembled WGS sequence"/>
</dbReference>
<feature type="transmembrane region" description="Helical" evidence="1">
    <location>
        <begin position="158"/>
        <end position="181"/>
    </location>
</feature>
<gene>
    <name evidence="2" type="ORF">C3942_00075</name>
</gene>
<keyword evidence="1" id="KW-0812">Transmembrane</keyword>
<keyword evidence="1" id="KW-0472">Membrane</keyword>
<keyword evidence="1" id="KW-1133">Transmembrane helix</keyword>
<comment type="caution">
    <text evidence="2">The sequence shown here is derived from an EMBL/GenBank/DDBJ whole genome shotgun (WGS) entry which is preliminary data.</text>
</comment>
<dbReference type="EMBL" id="PSNW01000001">
    <property type="protein sequence ID" value="PPE75335.1"/>
    <property type="molecule type" value="Genomic_DNA"/>
</dbReference>